<dbReference type="GO" id="GO:0020037">
    <property type="term" value="F:heme binding"/>
    <property type="evidence" value="ECO:0007669"/>
    <property type="project" value="InterPro"/>
</dbReference>
<reference evidence="5" key="1">
    <citation type="journal article" date="2023" name="G3 (Bethesda)">
        <title>Whole genome assembly and annotation of the endangered Caribbean coral Acropora cervicornis.</title>
        <authorList>
            <person name="Selwyn J.D."/>
            <person name="Vollmer S.V."/>
        </authorList>
    </citation>
    <scope>NUCLEOTIDE SEQUENCE</scope>
    <source>
        <strain evidence="5">K2</strain>
    </source>
</reference>
<reference evidence="5" key="2">
    <citation type="journal article" date="2023" name="Science">
        <title>Genomic signatures of disease resistance in endangered staghorn corals.</title>
        <authorList>
            <person name="Vollmer S.V."/>
            <person name="Selwyn J.D."/>
            <person name="Despard B.A."/>
            <person name="Roesel C.L."/>
        </authorList>
    </citation>
    <scope>NUCLEOTIDE SEQUENCE</scope>
    <source>
        <strain evidence="5">K2</strain>
    </source>
</reference>
<keyword evidence="6" id="KW-1185">Reference proteome</keyword>
<evidence type="ECO:0000256" key="2">
    <source>
        <dbReference type="ARBA" id="ARBA00010617"/>
    </source>
</evidence>
<evidence type="ECO:0000256" key="4">
    <source>
        <dbReference type="ARBA" id="ARBA00023136"/>
    </source>
</evidence>
<dbReference type="GO" id="GO:0004497">
    <property type="term" value="F:monooxygenase activity"/>
    <property type="evidence" value="ECO:0007669"/>
    <property type="project" value="InterPro"/>
</dbReference>
<dbReference type="AlphaFoldDB" id="A0AAD9Q0Z3"/>
<dbReference type="PANTHER" id="PTHR24291:SF189">
    <property type="entry name" value="CYTOCHROME P450 4C3-RELATED"/>
    <property type="match status" value="1"/>
</dbReference>
<dbReference type="InterPro" id="IPR050196">
    <property type="entry name" value="Cytochrome_P450_Monoox"/>
</dbReference>
<dbReference type="GO" id="GO:0005506">
    <property type="term" value="F:iron ion binding"/>
    <property type="evidence" value="ECO:0007669"/>
    <property type="project" value="InterPro"/>
</dbReference>
<evidence type="ECO:0000256" key="3">
    <source>
        <dbReference type="ARBA" id="ARBA00022824"/>
    </source>
</evidence>
<accession>A0AAD9Q0Z3</accession>
<evidence type="ECO:0000313" key="6">
    <source>
        <dbReference type="Proteomes" id="UP001249851"/>
    </source>
</evidence>
<dbReference type="EMBL" id="JARQWQ010000083">
    <property type="protein sequence ID" value="KAK2552757.1"/>
    <property type="molecule type" value="Genomic_DNA"/>
</dbReference>
<dbReference type="Pfam" id="PF00067">
    <property type="entry name" value="p450"/>
    <property type="match status" value="1"/>
</dbReference>
<comment type="subcellular location">
    <subcellularLocation>
        <location evidence="1">Endoplasmic reticulum membrane</location>
    </subcellularLocation>
</comment>
<dbReference type="Proteomes" id="UP001249851">
    <property type="component" value="Unassembled WGS sequence"/>
</dbReference>
<evidence type="ECO:0000313" key="5">
    <source>
        <dbReference type="EMBL" id="KAK2552757.1"/>
    </source>
</evidence>
<organism evidence="5 6">
    <name type="scientific">Acropora cervicornis</name>
    <name type="common">Staghorn coral</name>
    <dbReference type="NCBI Taxonomy" id="6130"/>
    <lineage>
        <taxon>Eukaryota</taxon>
        <taxon>Metazoa</taxon>
        <taxon>Cnidaria</taxon>
        <taxon>Anthozoa</taxon>
        <taxon>Hexacorallia</taxon>
        <taxon>Scleractinia</taxon>
        <taxon>Astrocoeniina</taxon>
        <taxon>Acroporidae</taxon>
        <taxon>Acropora</taxon>
    </lineage>
</organism>
<name>A0AAD9Q0Z3_ACRCE</name>
<dbReference type="GO" id="GO:0016705">
    <property type="term" value="F:oxidoreductase activity, acting on paired donors, with incorporation or reduction of molecular oxygen"/>
    <property type="evidence" value="ECO:0007669"/>
    <property type="project" value="InterPro"/>
</dbReference>
<evidence type="ECO:0000256" key="1">
    <source>
        <dbReference type="ARBA" id="ARBA00004586"/>
    </source>
</evidence>
<dbReference type="Gene3D" id="1.10.630.10">
    <property type="entry name" value="Cytochrome P450"/>
    <property type="match status" value="1"/>
</dbReference>
<keyword evidence="4" id="KW-0472">Membrane</keyword>
<sequence length="185" mass="21541">MNQFNMELAFLIAISLLLGLVVLKVIVQLAQLYAATKFRNLPGPKTTWLFGNILQLSPQPDEFLNQILEFANQYRDEGMFCMWIGAYPVVILFKPELVEDLLNSSRHIRKSPEYDFLLPWIGTAKWKTRRRLITPSFHFRILNHFIEVFEEQAVILISHLEKRIDKGVFDIMPFISRCALEVICG</sequence>
<comment type="similarity">
    <text evidence="2">Belongs to the cytochrome P450 family.</text>
</comment>
<dbReference type="InterPro" id="IPR001128">
    <property type="entry name" value="Cyt_P450"/>
</dbReference>
<keyword evidence="3" id="KW-0256">Endoplasmic reticulum</keyword>
<proteinExistence type="inferred from homology"/>
<dbReference type="PANTHER" id="PTHR24291">
    <property type="entry name" value="CYTOCHROME P450 FAMILY 4"/>
    <property type="match status" value="1"/>
</dbReference>
<dbReference type="InterPro" id="IPR036396">
    <property type="entry name" value="Cyt_P450_sf"/>
</dbReference>
<comment type="caution">
    <text evidence="5">The sequence shown here is derived from an EMBL/GenBank/DDBJ whole genome shotgun (WGS) entry which is preliminary data.</text>
</comment>
<dbReference type="SUPFAM" id="SSF48264">
    <property type="entry name" value="Cytochrome P450"/>
    <property type="match status" value="1"/>
</dbReference>
<protein>
    <submittedName>
        <fullName evidence="5">Cytochrome P450 4c3</fullName>
    </submittedName>
</protein>
<dbReference type="GO" id="GO:0005789">
    <property type="term" value="C:endoplasmic reticulum membrane"/>
    <property type="evidence" value="ECO:0007669"/>
    <property type="project" value="UniProtKB-SubCell"/>
</dbReference>
<gene>
    <name evidence="5" type="ORF">P5673_025909</name>
</gene>